<evidence type="ECO:0000256" key="1">
    <source>
        <dbReference type="ARBA" id="ARBA00001947"/>
    </source>
</evidence>
<evidence type="ECO:0000256" key="3">
    <source>
        <dbReference type="ARBA" id="ARBA00022670"/>
    </source>
</evidence>
<organism evidence="13 14">
    <name type="scientific">Gemmata massiliana</name>
    <dbReference type="NCBI Taxonomy" id="1210884"/>
    <lineage>
        <taxon>Bacteria</taxon>
        <taxon>Pseudomonadati</taxon>
        <taxon>Planctomycetota</taxon>
        <taxon>Planctomycetia</taxon>
        <taxon>Gemmatales</taxon>
        <taxon>Gemmataceae</taxon>
        <taxon>Gemmata</taxon>
    </lineage>
</organism>
<keyword evidence="7" id="KW-0862">Zinc</keyword>
<dbReference type="RefSeq" id="WP_162672727.1">
    <property type="nucleotide sequence ID" value="NZ_LR593886.1"/>
</dbReference>
<keyword evidence="6" id="KW-0378">Hydrolase</keyword>
<evidence type="ECO:0000256" key="2">
    <source>
        <dbReference type="ARBA" id="ARBA00022475"/>
    </source>
</evidence>
<keyword evidence="5" id="KW-0479">Metal-binding</keyword>
<dbReference type="GO" id="GO:0046872">
    <property type="term" value="F:metal ion binding"/>
    <property type="evidence" value="ECO:0007669"/>
    <property type="project" value="UniProtKB-KW"/>
</dbReference>
<comment type="cofactor">
    <cofactor evidence="1">
        <name>Zn(2+)</name>
        <dbReference type="ChEBI" id="CHEBI:29105"/>
    </cofactor>
</comment>
<keyword evidence="3" id="KW-0645">Protease</keyword>
<evidence type="ECO:0000256" key="7">
    <source>
        <dbReference type="ARBA" id="ARBA00022833"/>
    </source>
</evidence>
<gene>
    <name evidence="13" type="ORF">SOIL9_75310</name>
</gene>
<name>A0A6P2DJJ0_9BACT</name>
<accession>A0A6P2DJJ0</accession>
<evidence type="ECO:0000256" key="8">
    <source>
        <dbReference type="ARBA" id="ARBA00022989"/>
    </source>
</evidence>
<proteinExistence type="predicted"/>
<feature type="transmembrane region" description="Helical" evidence="11">
    <location>
        <begin position="119"/>
        <end position="138"/>
    </location>
</feature>
<feature type="transmembrane region" description="Helical" evidence="11">
    <location>
        <begin position="29"/>
        <end position="56"/>
    </location>
</feature>
<dbReference type="CDD" id="cd07345">
    <property type="entry name" value="M48A_Ste24p-like"/>
    <property type="match status" value="1"/>
</dbReference>
<feature type="domain" description="Peptidase M48" evidence="12">
    <location>
        <begin position="233"/>
        <end position="386"/>
    </location>
</feature>
<protein>
    <recommendedName>
        <fullName evidence="12">Peptidase M48 domain-containing protein</fullName>
    </recommendedName>
</protein>
<feature type="transmembrane region" description="Helical" evidence="11">
    <location>
        <begin position="159"/>
        <end position="179"/>
    </location>
</feature>
<keyword evidence="4 11" id="KW-0812">Transmembrane</keyword>
<reference evidence="13 14" key="1">
    <citation type="submission" date="2019-05" db="EMBL/GenBank/DDBJ databases">
        <authorList>
            <consortium name="Science for Life Laboratories"/>
        </authorList>
    </citation>
    <scope>NUCLEOTIDE SEQUENCE [LARGE SCALE GENOMIC DNA]</scope>
    <source>
        <strain evidence="13">Soil9</strain>
    </source>
</reference>
<dbReference type="Pfam" id="PF01435">
    <property type="entry name" value="Peptidase_M48"/>
    <property type="match status" value="1"/>
</dbReference>
<evidence type="ECO:0000313" key="14">
    <source>
        <dbReference type="Proteomes" id="UP000464178"/>
    </source>
</evidence>
<dbReference type="Gene3D" id="3.30.2010.10">
    <property type="entry name" value="Metalloproteases ('zincins'), catalytic domain"/>
    <property type="match status" value="1"/>
</dbReference>
<dbReference type="Proteomes" id="UP000464178">
    <property type="component" value="Chromosome"/>
</dbReference>
<keyword evidence="2" id="KW-1003">Cell membrane</keyword>
<evidence type="ECO:0000256" key="11">
    <source>
        <dbReference type="SAM" id="Phobius"/>
    </source>
</evidence>
<evidence type="ECO:0000256" key="4">
    <source>
        <dbReference type="ARBA" id="ARBA00022692"/>
    </source>
</evidence>
<feature type="transmembrane region" description="Helical" evidence="11">
    <location>
        <begin position="349"/>
        <end position="369"/>
    </location>
</feature>
<keyword evidence="8 11" id="KW-1133">Transmembrane helix</keyword>
<dbReference type="EMBL" id="LR593886">
    <property type="protein sequence ID" value="VTS02394.1"/>
    <property type="molecule type" value="Genomic_DNA"/>
</dbReference>
<evidence type="ECO:0000256" key="9">
    <source>
        <dbReference type="ARBA" id="ARBA00023049"/>
    </source>
</evidence>
<evidence type="ECO:0000256" key="10">
    <source>
        <dbReference type="ARBA" id="ARBA00023136"/>
    </source>
</evidence>
<dbReference type="InterPro" id="IPR050083">
    <property type="entry name" value="HtpX_protease"/>
</dbReference>
<keyword evidence="9" id="KW-0482">Metalloprotease</keyword>
<feature type="transmembrane region" description="Helical" evidence="11">
    <location>
        <begin position="77"/>
        <end position="99"/>
    </location>
</feature>
<feature type="transmembrane region" description="Helical" evidence="11">
    <location>
        <begin position="483"/>
        <end position="506"/>
    </location>
</feature>
<sequence length="513" mass="58121">MPILLVFVLIAACLPVEWPLPPFAPERRVALALTGGSVALVLALAFTLRVWVVRTLRLDPARRYEVARTYNWWRRTLFFLNIGTVAACVLVFGWGWLVWRETLVFWNDAAQMAPFAELAVPLPYFVILLGCWFIYYDAERALHRVLHLGDRPYWSRSAYLLHNLRQFALLVALPVVLIVTQQTLNRYAPEMSRTTLYKVASLAVVPCIILFMPLVMKPLLGLRSMPAGPTRDRFEALAKRLNFRCADFLLWHTHGAAINAFITGLVPRVRYVVFTDRILEDIPPDELDGVLGHEIGHAKHGHLWLYAVFLALSLSVLAALTLYLDQYVNTATSEELVRLRGWLVGAKTWMLLPPVVLIAAYLFVVFGALSRRCERQADLYGCKTISCANPACTEHDEKTVYPPGGNCLCPTGIRTFARALDRVRELNGMECDSGGRFTLRRVLRSVWGWVRAWQHGPISRRISYLLDLANGLVDERRFQRRLFAFKCVLMLSLAAALVALGEAVGWKDLFDAL</sequence>
<feature type="transmembrane region" description="Helical" evidence="11">
    <location>
        <begin position="199"/>
        <end position="216"/>
    </location>
</feature>
<dbReference type="PANTHER" id="PTHR43221:SF2">
    <property type="entry name" value="PROTEASE HTPX HOMOLOG"/>
    <property type="match status" value="1"/>
</dbReference>
<evidence type="ECO:0000259" key="12">
    <source>
        <dbReference type="Pfam" id="PF01435"/>
    </source>
</evidence>
<dbReference type="InterPro" id="IPR001915">
    <property type="entry name" value="Peptidase_M48"/>
</dbReference>
<keyword evidence="14" id="KW-1185">Reference proteome</keyword>
<evidence type="ECO:0000256" key="5">
    <source>
        <dbReference type="ARBA" id="ARBA00022723"/>
    </source>
</evidence>
<dbReference type="AlphaFoldDB" id="A0A6P2DJJ0"/>
<feature type="transmembrane region" description="Helical" evidence="11">
    <location>
        <begin position="303"/>
        <end position="324"/>
    </location>
</feature>
<evidence type="ECO:0000256" key="6">
    <source>
        <dbReference type="ARBA" id="ARBA00022801"/>
    </source>
</evidence>
<dbReference type="PANTHER" id="PTHR43221">
    <property type="entry name" value="PROTEASE HTPX"/>
    <property type="match status" value="1"/>
</dbReference>
<dbReference type="GO" id="GO:0006508">
    <property type="term" value="P:proteolysis"/>
    <property type="evidence" value="ECO:0007669"/>
    <property type="project" value="UniProtKB-KW"/>
</dbReference>
<keyword evidence="10 11" id="KW-0472">Membrane</keyword>
<evidence type="ECO:0000313" key="13">
    <source>
        <dbReference type="EMBL" id="VTS02394.1"/>
    </source>
</evidence>
<dbReference type="GO" id="GO:0004222">
    <property type="term" value="F:metalloendopeptidase activity"/>
    <property type="evidence" value="ECO:0007669"/>
    <property type="project" value="InterPro"/>
</dbReference>
<dbReference type="KEGG" id="gms:SOIL9_75310"/>